<dbReference type="CDD" id="cd20071">
    <property type="entry name" value="SET_SMYD"/>
    <property type="match status" value="1"/>
</dbReference>
<accession>A0A553PCS9</accession>
<dbReference type="AlphaFoldDB" id="A0A553PCS9"/>
<dbReference type="Pfam" id="PF00856">
    <property type="entry name" value="SET"/>
    <property type="match status" value="1"/>
</dbReference>
<evidence type="ECO:0000256" key="1">
    <source>
        <dbReference type="SAM" id="MobiDB-lite"/>
    </source>
</evidence>
<sequence length="567" mass="65411">MGSVFRGDKAGHSLLPPGLVVHEKDAHFDHDPTAADHGTDVLYRIEKSDSVGRYMVASRDIFPGEVIFTDQPACVGPDNSSKPMCLGCFSKVNGSYKCPGCKWPMCRESCTRIPAHRAECAIFQSRKAVVNVPWFDKPCAYYDAILPMRILFLKWYNPKVYRLVTLLMDHNDHLDEVSAKHRKRVIDFILKTCRLSKDFTEEEVNHVLGILTVNSFVVHDHEEDNLDLIGLYPWTSLMSHHCIANTKITTREDFSYVCQATTLIHEGQEIVTSYHHYHYQLYGTSYRRRDLKGTWSFECICKRCQDPTESGTLVSGVFCDSCRDGYLLPTHSTDFESPWRCQNCFIQLKSADIEAKVKKFEDEIDEIKGTDVEGYEKLLRRMKYALHENHYWILDVKRRLIDIWGNKPGFETYKLSKEVLEKKIEYCDQLLEMTAKLSPGPSELRGYLLWQSHGAQLRLTQWKWIRMRINTIQYLEQLLKLTDRLKEVVTILGPIRQDSDEGQMGLSAKEELQTLERLIFEMSKHRDTILASNKHPLSRLGSAGAGSSRDSSIEDSHRLQRRKSICL</sequence>
<dbReference type="InterPro" id="IPR053010">
    <property type="entry name" value="SET_SmydA-8"/>
</dbReference>
<dbReference type="EMBL" id="VCGU01000005">
    <property type="protein sequence ID" value="TRY75492.1"/>
    <property type="molecule type" value="Genomic_DNA"/>
</dbReference>
<protein>
    <recommendedName>
        <fullName evidence="2">SET domain-containing protein</fullName>
    </recommendedName>
</protein>
<dbReference type="Gene3D" id="2.170.270.10">
    <property type="entry name" value="SET domain"/>
    <property type="match status" value="1"/>
</dbReference>
<proteinExistence type="predicted"/>
<dbReference type="Gene3D" id="6.10.140.2220">
    <property type="match status" value="1"/>
</dbReference>
<organism evidence="3 4">
    <name type="scientific">Tigriopus californicus</name>
    <name type="common">Marine copepod</name>
    <dbReference type="NCBI Taxonomy" id="6832"/>
    <lineage>
        <taxon>Eukaryota</taxon>
        <taxon>Metazoa</taxon>
        <taxon>Ecdysozoa</taxon>
        <taxon>Arthropoda</taxon>
        <taxon>Crustacea</taxon>
        <taxon>Multicrustacea</taxon>
        <taxon>Hexanauplia</taxon>
        <taxon>Copepoda</taxon>
        <taxon>Harpacticoida</taxon>
        <taxon>Harpacticidae</taxon>
        <taxon>Tigriopus</taxon>
    </lineage>
</organism>
<comment type="caution">
    <text evidence="3">The sequence shown here is derived from an EMBL/GenBank/DDBJ whole genome shotgun (WGS) entry which is preliminary data.</text>
</comment>
<dbReference type="OMA" id="MRINTIQ"/>
<feature type="compositionally biased region" description="Low complexity" evidence="1">
    <location>
        <begin position="539"/>
        <end position="550"/>
    </location>
</feature>
<dbReference type="SUPFAM" id="SSF82199">
    <property type="entry name" value="SET domain"/>
    <property type="match status" value="1"/>
</dbReference>
<gene>
    <name evidence="3" type="ORF">TCAL_08645</name>
</gene>
<feature type="domain" description="SET" evidence="2">
    <location>
        <begin position="52"/>
        <end position="274"/>
    </location>
</feature>
<reference evidence="3 4" key="1">
    <citation type="journal article" date="2018" name="Nat. Ecol. Evol.">
        <title>Genomic signatures of mitonuclear coevolution across populations of Tigriopus californicus.</title>
        <authorList>
            <person name="Barreto F.S."/>
            <person name="Watson E.T."/>
            <person name="Lima T.G."/>
            <person name="Willett C.S."/>
            <person name="Edmands S."/>
            <person name="Li W."/>
            <person name="Burton R.S."/>
        </authorList>
    </citation>
    <scope>NUCLEOTIDE SEQUENCE [LARGE SCALE GENOMIC DNA]</scope>
    <source>
        <strain evidence="3 4">San Diego</strain>
    </source>
</reference>
<evidence type="ECO:0000259" key="2">
    <source>
        <dbReference type="Pfam" id="PF00856"/>
    </source>
</evidence>
<keyword evidence="4" id="KW-1185">Reference proteome</keyword>
<dbReference type="PANTHER" id="PTHR46455:SF5">
    <property type="entry name" value="SET AND MYND DOMAIN CONTAINING, ARTHROPOD-SPECIFIC, MEMBER 4, ISOFORM A"/>
    <property type="match status" value="1"/>
</dbReference>
<dbReference type="OrthoDB" id="3174329at2759"/>
<dbReference type="Gene3D" id="1.10.220.160">
    <property type="match status" value="1"/>
</dbReference>
<evidence type="ECO:0000313" key="3">
    <source>
        <dbReference type="EMBL" id="TRY75492.1"/>
    </source>
</evidence>
<name>A0A553PCS9_TIGCA</name>
<dbReference type="InterPro" id="IPR001214">
    <property type="entry name" value="SET_dom"/>
</dbReference>
<dbReference type="STRING" id="6832.A0A553PCS9"/>
<dbReference type="PANTHER" id="PTHR46455">
    <property type="entry name" value="SET AND MYND DOMAIN CONTAINING, ARTHROPOD-SPECIFIC, MEMBER 4, ISOFORM A"/>
    <property type="match status" value="1"/>
</dbReference>
<feature type="region of interest" description="Disordered" evidence="1">
    <location>
        <begin position="539"/>
        <end position="567"/>
    </location>
</feature>
<evidence type="ECO:0000313" key="4">
    <source>
        <dbReference type="Proteomes" id="UP000318571"/>
    </source>
</evidence>
<dbReference type="Proteomes" id="UP000318571">
    <property type="component" value="Chromosome 2"/>
</dbReference>
<dbReference type="InterPro" id="IPR046341">
    <property type="entry name" value="SET_dom_sf"/>
</dbReference>